<dbReference type="EMBL" id="HBGL01013104">
    <property type="protein sequence ID" value="CAD9305178.1"/>
    <property type="molecule type" value="Transcribed_RNA"/>
</dbReference>
<reference evidence="1" key="1">
    <citation type="submission" date="2021-01" db="EMBL/GenBank/DDBJ databases">
        <authorList>
            <person name="Corre E."/>
            <person name="Pelletier E."/>
            <person name="Niang G."/>
            <person name="Scheremetjew M."/>
            <person name="Finn R."/>
            <person name="Kale V."/>
            <person name="Holt S."/>
            <person name="Cochrane G."/>
            <person name="Meng A."/>
            <person name="Brown T."/>
            <person name="Cohen L."/>
        </authorList>
    </citation>
    <scope>NUCLEOTIDE SEQUENCE</scope>
    <source>
        <strain evidence="1">ATCC 50979</strain>
    </source>
</reference>
<dbReference type="AlphaFoldDB" id="A0A7S1VQ13"/>
<proteinExistence type="predicted"/>
<gene>
    <name evidence="1" type="ORF">SSP0437_LOCUS10242</name>
</gene>
<protein>
    <submittedName>
        <fullName evidence="1">Uncharacterized protein</fullName>
    </submittedName>
</protein>
<organism evidence="1">
    <name type="scientific">Sexangularia sp. CB-2014</name>
    <dbReference type="NCBI Taxonomy" id="1486929"/>
    <lineage>
        <taxon>Eukaryota</taxon>
        <taxon>Amoebozoa</taxon>
        <taxon>Tubulinea</taxon>
        <taxon>Elardia</taxon>
        <taxon>Arcellinida</taxon>
        <taxon>Arcellinida incertae sedis</taxon>
        <taxon>Sexangularia</taxon>
    </lineage>
</organism>
<accession>A0A7S1VQ13</accession>
<name>A0A7S1VQ13_9EUKA</name>
<evidence type="ECO:0000313" key="1">
    <source>
        <dbReference type="EMBL" id="CAD9305178.1"/>
    </source>
</evidence>
<sequence>MSVMFTSAEKICGCLCTVVEYEVIDHETMLEVHSAENTGCCCGSVVHSHSLLAKDKVSSFSYGTTSLSCIQMIKRYLNCGCLPCCANSKEIAILSSSVDCTVATIKPKDVQKFREYMVEMLQRNATMKR</sequence>